<dbReference type="InterPro" id="IPR036397">
    <property type="entry name" value="RNaseH_sf"/>
</dbReference>
<feature type="region of interest" description="Disordered" evidence="1">
    <location>
        <begin position="540"/>
        <end position="601"/>
    </location>
</feature>
<feature type="compositionally biased region" description="Polar residues" evidence="1">
    <location>
        <begin position="581"/>
        <end position="601"/>
    </location>
</feature>
<dbReference type="SUPFAM" id="SSF53098">
    <property type="entry name" value="Ribonuclease H-like"/>
    <property type="match status" value="1"/>
</dbReference>
<comment type="caution">
    <text evidence="3">The sequence shown here is derived from an EMBL/GenBank/DDBJ whole genome shotgun (WGS) entry which is preliminary data.</text>
</comment>
<dbReference type="PANTHER" id="PTHR28083">
    <property type="entry name" value="GOOD FOR FULL DBP5 ACTIVITY PROTEIN 2"/>
    <property type="match status" value="1"/>
</dbReference>
<evidence type="ECO:0000256" key="1">
    <source>
        <dbReference type="SAM" id="MobiDB-lite"/>
    </source>
</evidence>
<dbReference type="InterPro" id="IPR040151">
    <property type="entry name" value="Gfd2/YDR514C-like"/>
</dbReference>
<keyword evidence="4" id="KW-1185">Reference proteome</keyword>
<dbReference type="InterPro" id="IPR012337">
    <property type="entry name" value="RNaseH-like_sf"/>
</dbReference>
<evidence type="ECO:0000313" key="4">
    <source>
        <dbReference type="Proteomes" id="UP001278766"/>
    </source>
</evidence>
<dbReference type="GO" id="GO:0005634">
    <property type="term" value="C:nucleus"/>
    <property type="evidence" value="ECO:0007669"/>
    <property type="project" value="TreeGrafter"/>
</dbReference>
<dbReference type="PANTHER" id="PTHR28083:SF1">
    <property type="entry name" value="GOOD FOR FULL DBP5 ACTIVITY PROTEIN 2"/>
    <property type="match status" value="1"/>
</dbReference>
<feature type="domain" description="Gfd2/YDR514C-like C-terminal" evidence="2">
    <location>
        <begin position="341"/>
        <end position="525"/>
    </location>
</feature>
<gene>
    <name evidence="3" type="ORF">B0H64DRAFT_424613</name>
</gene>
<reference evidence="3" key="2">
    <citation type="submission" date="2023-06" db="EMBL/GenBank/DDBJ databases">
        <authorList>
            <consortium name="Lawrence Berkeley National Laboratory"/>
            <person name="Haridas S."/>
            <person name="Hensen N."/>
            <person name="Bonometti L."/>
            <person name="Westerberg I."/>
            <person name="Brannstrom I.O."/>
            <person name="Guillou S."/>
            <person name="Cros-Aarteil S."/>
            <person name="Calhoun S."/>
            <person name="Kuo A."/>
            <person name="Mondo S."/>
            <person name="Pangilinan J."/>
            <person name="Riley R."/>
            <person name="Labutti K."/>
            <person name="Andreopoulos B."/>
            <person name="Lipzen A."/>
            <person name="Chen C."/>
            <person name="Yanf M."/>
            <person name="Daum C."/>
            <person name="Ng V."/>
            <person name="Clum A."/>
            <person name="Steindorff A."/>
            <person name="Ohm R."/>
            <person name="Martin F."/>
            <person name="Silar P."/>
            <person name="Natvig D."/>
            <person name="Lalanne C."/>
            <person name="Gautier V."/>
            <person name="Ament-Velasquez S.L."/>
            <person name="Kruys A."/>
            <person name="Hutchinson M.I."/>
            <person name="Powell A.J."/>
            <person name="Barry K."/>
            <person name="Miller A.N."/>
            <person name="Grigoriev I.V."/>
            <person name="Debuchy R."/>
            <person name="Gladieux P."/>
            <person name="Thoren M.H."/>
            <person name="Johannesson H."/>
        </authorList>
    </citation>
    <scope>NUCLEOTIDE SEQUENCE</scope>
    <source>
        <strain evidence="3">CBS 168.71</strain>
    </source>
</reference>
<dbReference type="Proteomes" id="UP001278766">
    <property type="component" value="Unassembled WGS sequence"/>
</dbReference>
<proteinExistence type="predicted"/>
<dbReference type="EMBL" id="JAUEPN010000004">
    <property type="protein sequence ID" value="KAK3296062.1"/>
    <property type="molecule type" value="Genomic_DNA"/>
</dbReference>
<dbReference type="InterPro" id="IPR048519">
    <property type="entry name" value="Gfd2/YDR514C-like_C"/>
</dbReference>
<name>A0AAE0HGB4_9PEZI</name>
<dbReference type="Gene3D" id="3.30.420.10">
    <property type="entry name" value="Ribonuclease H-like superfamily/Ribonuclease H"/>
    <property type="match status" value="1"/>
</dbReference>
<evidence type="ECO:0000313" key="3">
    <source>
        <dbReference type="EMBL" id="KAK3296062.1"/>
    </source>
</evidence>
<protein>
    <recommendedName>
        <fullName evidence="2">Gfd2/YDR514C-like C-terminal domain-containing protein</fullName>
    </recommendedName>
</protein>
<dbReference type="GeneID" id="87842601"/>
<dbReference type="AlphaFoldDB" id="A0AAE0HGB4"/>
<feature type="region of interest" description="Disordered" evidence="1">
    <location>
        <begin position="272"/>
        <end position="296"/>
    </location>
</feature>
<reference evidence="3" key="1">
    <citation type="journal article" date="2023" name="Mol. Phylogenet. Evol.">
        <title>Genome-scale phylogeny and comparative genomics of the fungal order Sordariales.</title>
        <authorList>
            <person name="Hensen N."/>
            <person name="Bonometti L."/>
            <person name="Westerberg I."/>
            <person name="Brannstrom I.O."/>
            <person name="Guillou S."/>
            <person name="Cros-Aarteil S."/>
            <person name="Calhoun S."/>
            <person name="Haridas S."/>
            <person name="Kuo A."/>
            <person name="Mondo S."/>
            <person name="Pangilinan J."/>
            <person name="Riley R."/>
            <person name="LaButti K."/>
            <person name="Andreopoulos B."/>
            <person name="Lipzen A."/>
            <person name="Chen C."/>
            <person name="Yan M."/>
            <person name="Daum C."/>
            <person name="Ng V."/>
            <person name="Clum A."/>
            <person name="Steindorff A."/>
            <person name="Ohm R.A."/>
            <person name="Martin F."/>
            <person name="Silar P."/>
            <person name="Natvig D.O."/>
            <person name="Lalanne C."/>
            <person name="Gautier V."/>
            <person name="Ament-Velasquez S.L."/>
            <person name="Kruys A."/>
            <person name="Hutchinson M.I."/>
            <person name="Powell A.J."/>
            <person name="Barry K."/>
            <person name="Miller A.N."/>
            <person name="Grigoriev I.V."/>
            <person name="Debuchy R."/>
            <person name="Gladieux P."/>
            <person name="Hiltunen Thoren M."/>
            <person name="Johannesson H."/>
        </authorList>
    </citation>
    <scope>NUCLEOTIDE SEQUENCE</scope>
    <source>
        <strain evidence="3">CBS 168.71</strain>
    </source>
</reference>
<dbReference type="GO" id="GO:0003676">
    <property type="term" value="F:nucleic acid binding"/>
    <property type="evidence" value="ECO:0007669"/>
    <property type="project" value="InterPro"/>
</dbReference>
<dbReference type="Pfam" id="PF21762">
    <property type="entry name" value="DEDDh_C"/>
    <property type="match status" value="1"/>
</dbReference>
<feature type="region of interest" description="Disordered" evidence="1">
    <location>
        <begin position="15"/>
        <end position="43"/>
    </location>
</feature>
<evidence type="ECO:0000259" key="2">
    <source>
        <dbReference type="Pfam" id="PF21762"/>
    </source>
</evidence>
<dbReference type="RefSeq" id="XP_062659576.1">
    <property type="nucleotide sequence ID" value="XM_062805653.1"/>
</dbReference>
<sequence>MADDQFMRRLRDISGDDSDMWEGFDPSSWRFHQPEGDESEPSDSAAAVFFPEQDGYASDDSAEMILNFHKLSETERANPARGSIKLSRARQYASEEVGFPDELAELEKVKWEETGLAMGDLSEEGSTFVPWRLIDNYPSMFVGKANGVRAEPLFTVDALHDKIVWDLYYLHCPSDMKMKPVLFVPTYQFTHLLDVVNAKLETQFTIPHGRNKERFMMSFGVGNSPLPRFLGRSHSAESFKALSMAIPAPHPDDDLTKVTKLGVEEFRQLLRRTRADRKKGKKSDRNRPKRIQMHQHWGRSVKRVQRYLGLRGRAADEMAVKLADLDFTRPMVHEPENSVLFVAIDVEAWEQDHGLITEVGISMLDTTQLKGIAPGEDGQNWLQLISARHIRVKENSWATNSRYVQGCADCFDFGTTEFVEESLISELIKDVIDRATFANGGAPRPVVLVFHESSADIKYLKYLSYHIEAARNVIDVADTREMHQYVLRSNDSASLASVLSYLDIPYRYLHNAGNDAVYTLQAMLGLAVKKMGMSQETQREKIEGHVPYADFTEKDGWTSGEDTDGGEPVGLPAPPVGWGSNEDTSNQDWGSEEANGQNWDS</sequence>
<accession>A0AAE0HGB4</accession>
<organism evidence="3 4">
    <name type="scientific">Chaetomium fimeti</name>
    <dbReference type="NCBI Taxonomy" id="1854472"/>
    <lineage>
        <taxon>Eukaryota</taxon>
        <taxon>Fungi</taxon>
        <taxon>Dikarya</taxon>
        <taxon>Ascomycota</taxon>
        <taxon>Pezizomycotina</taxon>
        <taxon>Sordariomycetes</taxon>
        <taxon>Sordariomycetidae</taxon>
        <taxon>Sordariales</taxon>
        <taxon>Chaetomiaceae</taxon>
        <taxon>Chaetomium</taxon>
    </lineage>
</organism>